<evidence type="ECO:0000256" key="1">
    <source>
        <dbReference type="ARBA" id="ARBA00022679"/>
    </source>
</evidence>
<dbReference type="GO" id="GO:0016746">
    <property type="term" value="F:acyltransferase activity"/>
    <property type="evidence" value="ECO:0007669"/>
    <property type="project" value="UniProtKB-KW"/>
</dbReference>
<organism evidence="4 5">
    <name type="scientific">Paenibacillus violae</name>
    <dbReference type="NCBI Taxonomy" id="3077234"/>
    <lineage>
        <taxon>Bacteria</taxon>
        <taxon>Bacillati</taxon>
        <taxon>Bacillota</taxon>
        <taxon>Bacilli</taxon>
        <taxon>Bacillales</taxon>
        <taxon>Paenibacillaceae</taxon>
        <taxon>Paenibacillus</taxon>
    </lineage>
</organism>
<dbReference type="PANTHER" id="PTHR43420">
    <property type="entry name" value="ACETYLTRANSFERASE"/>
    <property type="match status" value="1"/>
</dbReference>
<dbReference type="SUPFAM" id="SSF55729">
    <property type="entry name" value="Acyl-CoA N-acyltransferases (Nat)"/>
    <property type="match status" value="1"/>
</dbReference>
<feature type="domain" description="N-acetyltransferase" evidence="3">
    <location>
        <begin position="1"/>
        <end position="168"/>
    </location>
</feature>
<accession>A0ABU3RDG4</accession>
<dbReference type="RefSeq" id="WP_315952066.1">
    <property type="nucleotide sequence ID" value="NZ_JAWCUD010000003.1"/>
</dbReference>
<dbReference type="Pfam" id="PF00583">
    <property type="entry name" value="Acetyltransf_1"/>
    <property type="match status" value="1"/>
</dbReference>
<sequence>MEVVQLTAKDGKNLLALYRTVATDLKRQNIRQWDWLYPNGFVIRGDLKRGTAFGIRVGSRIIGAIVVDDRQSKQYEGLPWVDQAVGHVRCIHRLAVDPTCQGQGMGGKLLRFAEEQARLSGGTSIRLDVFSGNPGAAKLYVRRGYRQVGHIRFPLRKEGYTCFEKLLG</sequence>
<name>A0ABU3RDG4_9BACL</name>
<reference evidence="4 5" key="1">
    <citation type="submission" date="2023-10" db="EMBL/GenBank/DDBJ databases">
        <title>Paenibacillus strain PFR10 Genome sequencing and assembly.</title>
        <authorList>
            <person name="Kim I."/>
        </authorList>
    </citation>
    <scope>NUCLEOTIDE SEQUENCE [LARGE SCALE GENOMIC DNA]</scope>
    <source>
        <strain evidence="4 5">PFR10</strain>
    </source>
</reference>
<dbReference type="Proteomes" id="UP001260980">
    <property type="component" value="Unassembled WGS sequence"/>
</dbReference>
<dbReference type="EMBL" id="JAWCUD010000003">
    <property type="protein sequence ID" value="MDU0202089.1"/>
    <property type="molecule type" value="Genomic_DNA"/>
</dbReference>
<dbReference type="EC" id="2.3.1.-" evidence="4"/>
<comment type="caution">
    <text evidence="4">The sequence shown here is derived from an EMBL/GenBank/DDBJ whole genome shotgun (WGS) entry which is preliminary data.</text>
</comment>
<dbReference type="PANTHER" id="PTHR43420:SF47">
    <property type="entry name" value="N-ACETYLTRANSFERASE DOMAIN-CONTAINING PROTEIN"/>
    <property type="match status" value="1"/>
</dbReference>
<proteinExistence type="predicted"/>
<keyword evidence="5" id="KW-1185">Reference proteome</keyword>
<evidence type="ECO:0000313" key="5">
    <source>
        <dbReference type="Proteomes" id="UP001260980"/>
    </source>
</evidence>
<dbReference type="InterPro" id="IPR050680">
    <property type="entry name" value="YpeA/RimI_acetyltransf"/>
</dbReference>
<gene>
    <name evidence="4" type="ORF">RQP52_13360</name>
</gene>
<dbReference type="Gene3D" id="3.40.630.30">
    <property type="match status" value="1"/>
</dbReference>
<keyword evidence="2 4" id="KW-0012">Acyltransferase</keyword>
<dbReference type="InterPro" id="IPR000182">
    <property type="entry name" value="GNAT_dom"/>
</dbReference>
<protein>
    <submittedName>
        <fullName evidence="4">GNAT family N-acetyltransferase</fullName>
        <ecNumber evidence="4">2.3.1.-</ecNumber>
    </submittedName>
</protein>
<dbReference type="CDD" id="cd04301">
    <property type="entry name" value="NAT_SF"/>
    <property type="match status" value="1"/>
</dbReference>
<evidence type="ECO:0000259" key="3">
    <source>
        <dbReference type="PROSITE" id="PS51186"/>
    </source>
</evidence>
<dbReference type="InterPro" id="IPR016181">
    <property type="entry name" value="Acyl_CoA_acyltransferase"/>
</dbReference>
<evidence type="ECO:0000313" key="4">
    <source>
        <dbReference type="EMBL" id="MDU0202089.1"/>
    </source>
</evidence>
<dbReference type="PROSITE" id="PS51186">
    <property type="entry name" value="GNAT"/>
    <property type="match status" value="1"/>
</dbReference>
<keyword evidence="1 4" id="KW-0808">Transferase</keyword>
<evidence type="ECO:0000256" key="2">
    <source>
        <dbReference type="ARBA" id="ARBA00023315"/>
    </source>
</evidence>